<dbReference type="InterPro" id="IPR007759">
    <property type="entry name" value="Asxl_HARE-HTH"/>
</dbReference>
<dbReference type="SUPFAM" id="SSF88659">
    <property type="entry name" value="Sigma3 and sigma4 domains of RNA polymerase sigma factors"/>
    <property type="match status" value="1"/>
</dbReference>
<dbReference type="EMBL" id="MHRK01000049">
    <property type="protein sequence ID" value="OHA22673.1"/>
    <property type="molecule type" value="Genomic_DNA"/>
</dbReference>
<evidence type="ECO:0000256" key="1">
    <source>
        <dbReference type="ARBA" id="ARBA00023163"/>
    </source>
</evidence>
<dbReference type="GO" id="GO:0006352">
    <property type="term" value="P:DNA-templated transcription initiation"/>
    <property type="evidence" value="ECO:0007669"/>
    <property type="project" value="InterPro"/>
</dbReference>
<dbReference type="Pfam" id="PF04545">
    <property type="entry name" value="Sigma70_r4"/>
    <property type="match status" value="1"/>
</dbReference>
<dbReference type="InterPro" id="IPR007630">
    <property type="entry name" value="RNA_pol_sigma70_r4"/>
</dbReference>
<dbReference type="InterPro" id="IPR013324">
    <property type="entry name" value="RNA_pol_sigma_r3/r4-like"/>
</dbReference>
<dbReference type="STRING" id="1802306.A3C72_01285"/>
<name>A0A1G2MFR7_9BACT</name>
<evidence type="ECO:0000313" key="3">
    <source>
        <dbReference type="EMBL" id="OHA22673.1"/>
    </source>
</evidence>
<accession>A0A1G2MFR7</accession>
<comment type="caution">
    <text evidence="3">The sequence shown here is derived from an EMBL/GenBank/DDBJ whole genome shotgun (WGS) entry which is preliminary data.</text>
</comment>
<dbReference type="PANTHER" id="PTHR30603:SF47">
    <property type="entry name" value="RNA POLYMERASE SIGMA FACTOR SIGD, CHLOROPLASTIC"/>
    <property type="match status" value="1"/>
</dbReference>
<dbReference type="InterPro" id="IPR050239">
    <property type="entry name" value="Sigma-70_RNA_pol_init_factors"/>
</dbReference>
<dbReference type="PANTHER" id="PTHR30603">
    <property type="entry name" value="RNA POLYMERASE SIGMA FACTOR RPO"/>
    <property type="match status" value="1"/>
</dbReference>
<dbReference type="Pfam" id="PF05066">
    <property type="entry name" value="HARE-HTH"/>
    <property type="match status" value="1"/>
</dbReference>
<dbReference type="Gene3D" id="1.10.10.1250">
    <property type="entry name" value="RNA polymerase, subunit delta, N-terminal domain"/>
    <property type="match status" value="1"/>
</dbReference>
<feature type="domain" description="HTH HARE-type" evidence="2">
    <location>
        <begin position="221"/>
        <end position="283"/>
    </location>
</feature>
<dbReference type="PRINTS" id="PR00046">
    <property type="entry name" value="SIGMA70FCT"/>
</dbReference>
<reference evidence="3 4" key="1">
    <citation type="journal article" date="2016" name="Nat. Commun.">
        <title>Thousands of microbial genomes shed light on interconnected biogeochemical processes in an aquifer system.</title>
        <authorList>
            <person name="Anantharaman K."/>
            <person name="Brown C.T."/>
            <person name="Hug L.A."/>
            <person name="Sharon I."/>
            <person name="Castelle C.J."/>
            <person name="Probst A.J."/>
            <person name="Thomas B.C."/>
            <person name="Singh A."/>
            <person name="Wilkins M.J."/>
            <person name="Karaoz U."/>
            <person name="Brodie E.L."/>
            <person name="Williams K.H."/>
            <person name="Hubbard S.S."/>
            <person name="Banfield J.F."/>
        </authorList>
    </citation>
    <scope>NUCLEOTIDE SEQUENCE [LARGE SCALE GENOMIC DNA]</scope>
</reference>
<organism evidence="3 4">
    <name type="scientific">Candidatus Taylorbacteria bacterium RIFCSPHIGHO2_02_FULL_43_32b</name>
    <dbReference type="NCBI Taxonomy" id="1802306"/>
    <lineage>
        <taxon>Bacteria</taxon>
        <taxon>Candidatus Tayloriibacteriota</taxon>
    </lineage>
</organism>
<gene>
    <name evidence="3" type="ORF">A3C72_01285</name>
</gene>
<protein>
    <recommendedName>
        <fullName evidence="2">HTH HARE-type domain-containing protein</fullName>
    </recommendedName>
</protein>
<dbReference type="InterPro" id="IPR036388">
    <property type="entry name" value="WH-like_DNA-bd_sf"/>
</dbReference>
<dbReference type="InterPro" id="IPR000943">
    <property type="entry name" value="RNA_pol_sigma70"/>
</dbReference>
<evidence type="ECO:0000259" key="2">
    <source>
        <dbReference type="PROSITE" id="PS51913"/>
    </source>
</evidence>
<proteinExistence type="predicted"/>
<dbReference type="GO" id="GO:0003700">
    <property type="term" value="F:DNA-binding transcription factor activity"/>
    <property type="evidence" value="ECO:0007669"/>
    <property type="project" value="InterPro"/>
</dbReference>
<evidence type="ECO:0000313" key="4">
    <source>
        <dbReference type="Proteomes" id="UP000177130"/>
    </source>
</evidence>
<dbReference type="Proteomes" id="UP000177130">
    <property type="component" value="Unassembled WGS sequence"/>
</dbReference>
<sequence length="350" mass="40167">MSAKITINSKPKQVVKRLLTVLPERARDVLVGRFGLGKDPVKLTLESIGKKYGITRERVRQIENYAIHSIKKADQFEKEKETFTELEKLLETLGGIISEEDLLSDISNDKSTQNHIHFLLVLGDVFKREKEDDHFKHRWFISEQLAEKVHKALKKLYEGLNNDHLISELDIVAQFLTHVEDVADHYKKEDIIRRWLSISKTIGKNPLGEWGLVASPNIHAKGIRDYAFLVLRKHGSPIHFREVAKSIEKLFGKKAHVATTHNELIKDSRFVLVGRGLYALAEWGYMSGVVKDVIRKVLDKNGPLTKLEIIDKVMKERYVKENTIVVNLQNLKYFKKDKEGRYSAVPVATA</sequence>
<dbReference type="InterPro" id="IPR038087">
    <property type="entry name" value="RNAP_delta_N_dom_sf"/>
</dbReference>
<keyword evidence="1" id="KW-0804">Transcription</keyword>
<dbReference type="Gene3D" id="1.10.10.10">
    <property type="entry name" value="Winged helix-like DNA-binding domain superfamily/Winged helix DNA-binding domain"/>
    <property type="match status" value="1"/>
</dbReference>
<dbReference type="AlphaFoldDB" id="A0A1G2MFR7"/>
<dbReference type="PROSITE" id="PS51913">
    <property type="entry name" value="HTH_HARE"/>
    <property type="match status" value="1"/>
</dbReference>
<dbReference type="CDD" id="cd06171">
    <property type="entry name" value="Sigma70_r4"/>
    <property type="match status" value="1"/>
</dbReference>